<gene>
    <name evidence="2" type="primary">LOC112687442</name>
</gene>
<name>A0A8B8G024_9HEMI</name>
<proteinExistence type="predicted"/>
<organism evidence="1 2">
    <name type="scientific">Sipha flava</name>
    <name type="common">yellow sugarcane aphid</name>
    <dbReference type="NCBI Taxonomy" id="143950"/>
    <lineage>
        <taxon>Eukaryota</taxon>
        <taxon>Metazoa</taxon>
        <taxon>Ecdysozoa</taxon>
        <taxon>Arthropoda</taxon>
        <taxon>Hexapoda</taxon>
        <taxon>Insecta</taxon>
        <taxon>Pterygota</taxon>
        <taxon>Neoptera</taxon>
        <taxon>Paraneoptera</taxon>
        <taxon>Hemiptera</taxon>
        <taxon>Sternorrhyncha</taxon>
        <taxon>Aphidomorpha</taxon>
        <taxon>Aphidoidea</taxon>
        <taxon>Aphididae</taxon>
        <taxon>Sipha</taxon>
    </lineage>
</organism>
<reference evidence="2" key="1">
    <citation type="submission" date="2025-08" db="UniProtKB">
        <authorList>
            <consortium name="RefSeq"/>
        </authorList>
    </citation>
    <scope>IDENTIFICATION</scope>
    <source>
        <tissue evidence="2">Whole body</tissue>
    </source>
</reference>
<evidence type="ECO:0000313" key="2">
    <source>
        <dbReference type="RefSeq" id="XP_025415951.1"/>
    </source>
</evidence>
<dbReference type="OrthoDB" id="6621793at2759"/>
<sequence length="111" mass="12661">MAKPRNRKLIGSDVVSILLFGAPNWADKMSESGKNELLKTQRKTNLRIASAYSTISTEASQVLADFPSIDLLAKERREVYLAKLTFADPEVPKRDPREELLSQWQIRWDCP</sequence>
<dbReference type="RefSeq" id="XP_025415951.1">
    <property type="nucleotide sequence ID" value="XM_025560166.1"/>
</dbReference>
<keyword evidence="1" id="KW-1185">Reference proteome</keyword>
<dbReference type="AlphaFoldDB" id="A0A8B8G024"/>
<evidence type="ECO:0000313" key="1">
    <source>
        <dbReference type="Proteomes" id="UP000694846"/>
    </source>
</evidence>
<accession>A0A8B8G024</accession>
<dbReference type="GeneID" id="112687442"/>
<dbReference type="Proteomes" id="UP000694846">
    <property type="component" value="Unplaced"/>
</dbReference>
<protein>
    <submittedName>
        <fullName evidence="2">Uncharacterized protein LOC112687442</fullName>
    </submittedName>
</protein>